<sequence>MDQSVVSYPSPPASRAGSQSRTRTTETDAAADHTPTSSSKGGADGGSTLSARLDALLESYLELLDTYTTLRAQLSKDFSSGFLALAQANRTSTLGPGRRYGEEGFDGRMKALKTVQIVSNGDLSVAAERKGCLRGPEREREHEHEDNEHFQSISIGDTETTTTTPVENTQKNQTRGLSGLRHQTRPASSLSHLPSHRPRSTATCASAFGSSPTSIYNYNYTITSTTASIRNDDANADADPPLKSQFQSRDPLKWYGILNPPHLRQSQSHFTTSITATIPNLLSTMSYMAVLEDHIWDLRRELGIRDEYPDIQHQSQSPNDGSAPDESVDLDISTPSRAAKSLGILPTSGSGRRRHEQKHTTCSAKASNTKSTPPSPTATGAPAAMLPSGLSMRPAHPAQP</sequence>
<dbReference type="GO" id="GO:0051082">
    <property type="term" value="F:unfolded protein binding"/>
    <property type="evidence" value="ECO:0007669"/>
    <property type="project" value="TreeGrafter"/>
</dbReference>
<keyword evidence="4" id="KW-1185">Reference proteome</keyword>
<dbReference type="EMBL" id="AMGV01000027">
    <property type="protein sequence ID" value="KEF51169.1"/>
    <property type="molecule type" value="Genomic_DNA"/>
</dbReference>
<feature type="region of interest" description="Disordered" evidence="2">
    <location>
        <begin position="1"/>
        <end position="45"/>
    </location>
</feature>
<dbReference type="AlphaFoldDB" id="A0A072NTG2"/>
<accession>A0A072NTG2</accession>
<feature type="compositionally biased region" description="Basic and acidic residues" evidence="2">
    <location>
        <begin position="135"/>
        <end position="149"/>
    </location>
</feature>
<dbReference type="GO" id="GO:0070072">
    <property type="term" value="P:vacuolar proton-transporting V-type ATPase complex assembly"/>
    <property type="evidence" value="ECO:0007669"/>
    <property type="project" value="InterPro"/>
</dbReference>
<gene>
    <name evidence="3" type="ORF">A1O9_12783</name>
</gene>
<proteinExistence type="predicted"/>
<evidence type="ECO:0000313" key="3">
    <source>
        <dbReference type="EMBL" id="KEF51169.1"/>
    </source>
</evidence>
<dbReference type="InterPro" id="IPR040357">
    <property type="entry name" value="Vma22/CCDC115"/>
</dbReference>
<reference evidence="3 4" key="1">
    <citation type="submission" date="2013-03" db="EMBL/GenBank/DDBJ databases">
        <title>The Genome Sequence of Exophiala aquamarina CBS 119918.</title>
        <authorList>
            <consortium name="The Broad Institute Genomics Platform"/>
            <person name="Cuomo C."/>
            <person name="de Hoog S."/>
            <person name="Gorbushina A."/>
            <person name="Walker B."/>
            <person name="Young S.K."/>
            <person name="Zeng Q."/>
            <person name="Gargeya S."/>
            <person name="Fitzgerald M."/>
            <person name="Haas B."/>
            <person name="Abouelleil A."/>
            <person name="Allen A.W."/>
            <person name="Alvarado L."/>
            <person name="Arachchi H.M."/>
            <person name="Berlin A.M."/>
            <person name="Chapman S.B."/>
            <person name="Gainer-Dewar J."/>
            <person name="Goldberg J."/>
            <person name="Griggs A."/>
            <person name="Gujja S."/>
            <person name="Hansen M."/>
            <person name="Howarth C."/>
            <person name="Imamovic A."/>
            <person name="Ireland A."/>
            <person name="Larimer J."/>
            <person name="McCowan C."/>
            <person name="Murphy C."/>
            <person name="Pearson M."/>
            <person name="Poon T.W."/>
            <person name="Priest M."/>
            <person name="Roberts A."/>
            <person name="Saif S."/>
            <person name="Shea T."/>
            <person name="Sisk P."/>
            <person name="Sykes S."/>
            <person name="Wortman J."/>
            <person name="Nusbaum C."/>
            <person name="Birren B."/>
        </authorList>
    </citation>
    <scope>NUCLEOTIDE SEQUENCE [LARGE SCALE GENOMIC DNA]</scope>
    <source>
        <strain evidence="3 4">CBS 119918</strain>
    </source>
</reference>
<dbReference type="Proteomes" id="UP000027920">
    <property type="component" value="Unassembled WGS sequence"/>
</dbReference>
<dbReference type="HOGENOM" id="CLU_057721_3_0_1"/>
<feature type="region of interest" description="Disordered" evidence="2">
    <location>
        <begin position="135"/>
        <end position="181"/>
    </location>
</feature>
<evidence type="ECO:0000256" key="2">
    <source>
        <dbReference type="SAM" id="MobiDB-lite"/>
    </source>
</evidence>
<organism evidence="3 4">
    <name type="scientific">Exophiala aquamarina CBS 119918</name>
    <dbReference type="NCBI Taxonomy" id="1182545"/>
    <lineage>
        <taxon>Eukaryota</taxon>
        <taxon>Fungi</taxon>
        <taxon>Dikarya</taxon>
        <taxon>Ascomycota</taxon>
        <taxon>Pezizomycotina</taxon>
        <taxon>Eurotiomycetes</taxon>
        <taxon>Chaetothyriomycetidae</taxon>
        <taxon>Chaetothyriales</taxon>
        <taxon>Herpotrichiellaceae</taxon>
        <taxon>Exophiala</taxon>
    </lineage>
</organism>
<evidence type="ECO:0000313" key="4">
    <source>
        <dbReference type="Proteomes" id="UP000027920"/>
    </source>
</evidence>
<dbReference type="RefSeq" id="XP_013253759.1">
    <property type="nucleotide sequence ID" value="XM_013398305.1"/>
</dbReference>
<evidence type="ECO:0000256" key="1">
    <source>
        <dbReference type="ARBA" id="ARBA00093634"/>
    </source>
</evidence>
<dbReference type="STRING" id="1182545.A0A072NTG2"/>
<feature type="compositionally biased region" description="Low complexity" evidence="2">
    <location>
        <begin position="366"/>
        <end position="384"/>
    </location>
</feature>
<dbReference type="Pfam" id="PF21730">
    <property type="entry name" value="Vma22_CCDC115"/>
    <property type="match status" value="1"/>
</dbReference>
<feature type="compositionally biased region" description="Polar residues" evidence="2">
    <location>
        <begin position="165"/>
        <end position="176"/>
    </location>
</feature>
<dbReference type="OrthoDB" id="408631at2759"/>
<protein>
    <recommendedName>
        <fullName evidence="1">Vacuolar ATPase assembly protein VMA22</fullName>
    </recommendedName>
</protein>
<comment type="caution">
    <text evidence="3">The sequence shown here is derived from an EMBL/GenBank/DDBJ whole genome shotgun (WGS) entry which is preliminary data.</text>
</comment>
<feature type="region of interest" description="Disordered" evidence="2">
    <location>
        <begin position="311"/>
        <end position="400"/>
    </location>
</feature>
<dbReference type="GeneID" id="25287677"/>
<dbReference type="GO" id="GO:1990871">
    <property type="term" value="C:Vma12-Vma22 assembly complex"/>
    <property type="evidence" value="ECO:0007669"/>
    <property type="project" value="TreeGrafter"/>
</dbReference>
<dbReference type="PANTHER" id="PTHR31996:SF2">
    <property type="entry name" value="COILED-COIL DOMAIN-CONTAINING PROTEIN 115"/>
    <property type="match status" value="1"/>
</dbReference>
<dbReference type="PANTHER" id="PTHR31996">
    <property type="entry name" value="COILED-COIL DOMAIN-CONTAINING PROTEIN 115"/>
    <property type="match status" value="1"/>
</dbReference>
<name>A0A072NTG2_9EURO</name>
<dbReference type="VEuPathDB" id="FungiDB:A1O9_12783"/>